<accession>A0AAU6PZY7</accession>
<protein>
    <recommendedName>
        <fullName evidence="2">DUF4253 domain-containing protein</fullName>
    </recommendedName>
</protein>
<dbReference type="RefSeq" id="WP_339095071.1">
    <property type="nucleotide sequence ID" value="NZ_CP149782.1"/>
</dbReference>
<gene>
    <name evidence="1" type="ORF">WDJ50_11080</name>
</gene>
<evidence type="ECO:0008006" key="2">
    <source>
        <dbReference type="Google" id="ProtNLM"/>
    </source>
</evidence>
<proteinExistence type="predicted"/>
<reference evidence="1" key="1">
    <citation type="submission" date="2024-03" db="EMBL/GenBank/DDBJ databases">
        <title>Deinococcus weizhi sp. nov., isolated from human skin.</title>
        <authorList>
            <person name="Wei Z."/>
            <person name="Tian F."/>
            <person name="Yang C."/>
            <person name="Xin L.T."/>
            <person name="Wen Z.J."/>
            <person name="Lan K.C."/>
            <person name="Yu L."/>
            <person name="Zhe W."/>
            <person name="Dan F.D."/>
            <person name="Jun W."/>
            <person name="Rui Z."/>
            <person name="Yong X.J."/>
            <person name="Ting Y."/>
            <person name="Wei X."/>
            <person name="Xu Z.G."/>
            <person name="Xin Z."/>
            <person name="Dong F.G."/>
            <person name="Ni X.M."/>
            <person name="Zheng M.G."/>
            <person name="Chun Y."/>
            <person name="Qian W.X."/>
        </authorList>
    </citation>
    <scope>NUCLEOTIDE SEQUENCE</scope>
    <source>
        <strain evidence="1">VB142</strain>
    </source>
</reference>
<sequence>MLPEQESPELFDTAALSISHDYDFFGLLGRDYLSVPPIALKRGLPTDATAEVRAIWEGLKDDPSITNLSWVTLDELVGYDWDTEFYGSIYSLQEGESRSARVAASDFLTRTLPYLQTLVSDPRCLRMVFWFGC</sequence>
<organism evidence="1">
    <name type="scientific">Deinococcus sp. VB142</name>
    <dbReference type="NCBI Taxonomy" id="3112952"/>
    <lineage>
        <taxon>Bacteria</taxon>
        <taxon>Thermotogati</taxon>
        <taxon>Deinococcota</taxon>
        <taxon>Deinococci</taxon>
        <taxon>Deinococcales</taxon>
        <taxon>Deinococcaceae</taxon>
        <taxon>Deinococcus</taxon>
    </lineage>
</organism>
<name>A0AAU6PZY7_9DEIO</name>
<evidence type="ECO:0000313" key="1">
    <source>
        <dbReference type="EMBL" id="WYF43950.1"/>
    </source>
</evidence>
<dbReference type="EMBL" id="CP149782">
    <property type="protein sequence ID" value="WYF43950.1"/>
    <property type="molecule type" value="Genomic_DNA"/>
</dbReference>
<dbReference type="AlphaFoldDB" id="A0AAU6PZY7"/>